<proteinExistence type="predicted"/>
<feature type="signal peptide" evidence="2">
    <location>
        <begin position="1"/>
        <end position="22"/>
    </location>
</feature>
<dbReference type="RefSeq" id="WP_052547316.1">
    <property type="nucleotide sequence ID" value="NZ_JMCC02000015.1"/>
</dbReference>
<organism evidence="3 4">
    <name type="scientific">Enhygromyxa salina</name>
    <dbReference type="NCBI Taxonomy" id="215803"/>
    <lineage>
        <taxon>Bacteria</taxon>
        <taxon>Pseudomonadati</taxon>
        <taxon>Myxococcota</taxon>
        <taxon>Polyangia</taxon>
        <taxon>Nannocystales</taxon>
        <taxon>Nannocystaceae</taxon>
        <taxon>Enhygromyxa</taxon>
    </lineage>
</organism>
<evidence type="ECO:0000256" key="2">
    <source>
        <dbReference type="SAM" id="SignalP"/>
    </source>
</evidence>
<accession>A0A0C2A3Q5</accession>
<gene>
    <name evidence="3" type="ORF">DB30_01900</name>
</gene>
<evidence type="ECO:0000256" key="1">
    <source>
        <dbReference type="SAM" id="MobiDB-lite"/>
    </source>
</evidence>
<evidence type="ECO:0000313" key="3">
    <source>
        <dbReference type="EMBL" id="KIG18013.1"/>
    </source>
</evidence>
<name>A0A0C2A3Q5_9BACT</name>
<comment type="caution">
    <text evidence="3">The sequence shown here is derived from an EMBL/GenBank/DDBJ whole genome shotgun (WGS) entry which is preliminary data.</text>
</comment>
<evidence type="ECO:0000313" key="4">
    <source>
        <dbReference type="Proteomes" id="UP000031599"/>
    </source>
</evidence>
<sequence>MNTLSNGLRLRLLCGLALTLLACDLDSKDLNGGTDTDTDTGTDTVTDTVGDTDTGDTGDVPAGCEAITDKDLCDAEADACVWQTGVRARRDGDSCDVEDTGVCFDVAILDGDAGCADLEGCTGLFASPFFRVEPNDEVTLVDFCGGTPPESFTACNSGLASVAQPPECACVCELE</sequence>
<evidence type="ECO:0008006" key="5">
    <source>
        <dbReference type="Google" id="ProtNLM"/>
    </source>
</evidence>
<keyword evidence="2" id="KW-0732">Signal</keyword>
<feature type="region of interest" description="Disordered" evidence="1">
    <location>
        <begin position="34"/>
        <end position="57"/>
    </location>
</feature>
<dbReference type="AlphaFoldDB" id="A0A0C2A3Q5"/>
<feature type="chain" id="PRO_5002157744" description="Lipoprotein" evidence="2">
    <location>
        <begin position="23"/>
        <end position="175"/>
    </location>
</feature>
<dbReference type="Proteomes" id="UP000031599">
    <property type="component" value="Unassembled WGS sequence"/>
</dbReference>
<dbReference type="EMBL" id="JMCC02000015">
    <property type="protein sequence ID" value="KIG18013.1"/>
    <property type="molecule type" value="Genomic_DNA"/>
</dbReference>
<protein>
    <recommendedName>
        <fullName evidence="5">Lipoprotein</fullName>
    </recommendedName>
</protein>
<reference evidence="3 4" key="1">
    <citation type="submission" date="2014-12" db="EMBL/GenBank/DDBJ databases">
        <title>Genome assembly of Enhygromyxa salina DSM 15201.</title>
        <authorList>
            <person name="Sharma G."/>
            <person name="Subramanian S."/>
        </authorList>
    </citation>
    <scope>NUCLEOTIDE SEQUENCE [LARGE SCALE GENOMIC DNA]</scope>
    <source>
        <strain evidence="3 4">DSM 15201</strain>
    </source>
</reference>